<dbReference type="EMBL" id="MT144948">
    <property type="protein sequence ID" value="QJI01750.1"/>
    <property type="molecule type" value="Genomic_DNA"/>
</dbReference>
<organism evidence="1">
    <name type="scientific">viral metagenome</name>
    <dbReference type="NCBI Taxonomy" id="1070528"/>
    <lineage>
        <taxon>unclassified sequences</taxon>
        <taxon>metagenomes</taxon>
        <taxon>organismal metagenomes</taxon>
    </lineage>
</organism>
<proteinExistence type="predicted"/>
<dbReference type="EMBL" id="MT144340">
    <property type="protein sequence ID" value="QJA52443.1"/>
    <property type="molecule type" value="Genomic_DNA"/>
</dbReference>
<gene>
    <name evidence="2" type="ORF">MM415A02470_0005</name>
    <name evidence="1" type="ORF">TM448A02729_0008</name>
    <name evidence="3" type="ORF">TM448B02754_0002</name>
</gene>
<reference evidence="1" key="1">
    <citation type="submission" date="2020-03" db="EMBL/GenBank/DDBJ databases">
        <title>The deep terrestrial virosphere.</title>
        <authorList>
            <person name="Holmfeldt K."/>
            <person name="Nilsson E."/>
            <person name="Simone D."/>
            <person name="Lopez-Fernandez M."/>
            <person name="Wu X."/>
            <person name="de Brujin I."/>
            <person name="Lundin D."/>
            <person name="Andersson A."/>
            <person name="Bertilsson S."/>
            <person name="Dopson M."/>
        </authorList>
    </citation>
    <scope>NUCLEOTIDE SEQUENCE</scope>
    <source>
        <strain evidence="2">MM415A02470</strain>
        <strain evidence="1">TM448A02729</strain>
        <strain evidence="3">TM448B02754</strain>
    </source>
</reference>
<dbReference type="EMBL" id="MT142003">
    <property type="protein sequence ID" value="QJA73112.1"/>
    <property type="molecule type" value="Genomic_DNA"/>
</dbReference>
<evidence type="ECO:0000313" key="1">
    <source>
        <dbReference type="EMBL" id="QJA52443.1"/>
    </source>
</evidence>
<evidence type="ECO:0000313" key="3">
    <source>
        <dbReference type="EMBL" id="QJI01750.1"/>
    </source>
</evidence>
<sequence length="141" mass="15124">MAIKIRPVTDIAEKFVRVTPGRASEFIAGVEDVPDAEFESKAIAGEANYKVATTAAIAAGRRAKKLVGSGRRWKSRLQKLGESRYGTGTAEAVEAYAEGFSPYRDTIAGLTLPPKGARGDPKNIERVRVIADALHKKKLAG</sequence>
<evidence type="ECO:0000313" key="2">
    <source>
        <dbReference type="EMBL" id="QJA73112.1"/>
    </source>
</evidence>
<name>A0A6H1ZWY7_9ZZZZ</name>
<dbReference type="AlphaFoldDB" id="A0A6H1ZWY7"/>
<accession>A0A6H1ZWY7</accession>
<protein>
    <submittedName>
        <fullName evidence="1">Uncharacterized protein</fullName>
    </submittedName>
</protein>